<dbReference type="Pfam" id="PF02597">
    <property type="entry name" value="ThiS"/>
    <property type="match status" value="1"/>
</dbReference>
<dbReference type="EMBL" id="UINC01009807">
    <property type="protein sequence ID" value="SVA43883.1"/>
    <property type="molecule type" value="Genomic_DNA"/>
</dbReference>
<protein>
    <recommendedName>
        <fullName evidence="2">Molybdopterin synthase sulfur carrier subunit</fullName>
    </recommendedName>
</protein>
<dbReference type="InterPro" id="IPR052045">
    <property type="entry name" value="Sulfur_Carrier/Prot_Modifier"/>
</dbReference>
<dbReference type="InterPro" id="IPR012675">
    <property type="entry name" value="Beta-grasp_dom_sf"/>
</dbReference>
<dbReference type="SUPFAM" id="SSF54285">
    <property type="entry name" value="MoaD/ThiS"/>
    <property type="match status" value="1"/>
</dbReference>
<reference evidence="1" key="1">
    <citation type="submission" date="2018-05" db="EMBL/GenBank/DDBJ databases">
        <authorList>
            <person name="Lanie J.A."/>
            <person name="Ng W.-L."/>
            <person name="Kazmierczak K.M."/>
            <person name="Andrzejewski T.M."/>
            <person name="Davidsen T.M."/>
            <person name="Wayne K.J."/>
            <person name="Tettelin H."/>
            <person name="Glass J.I."/>
            <person name="Rusch D."/>
            <person name="Podicherti R."/>
            <person name="Tsui H.-C.T."/>
            <person name="Winkler M.E."/>
        </authorList>
    </citation>
    <scope>NUCLEOTIDE SEQUENCE</scope>
</reference>
<gene>
    <name evidence="1" type="ORF">METZ01_LOCUS96737</name>
</gene>
<dbReference type="PANTHER" id="PTHR38031:SF1">
    <property type="entry name" value="SULFUR CARRIER PROTEIN CYSO"/>
    <property type="match status" value="1"/>
</dbReference>
<evidence type="ECO:0000313" key="1">
    <source>
        <dbReference type="EMBL" id="SVA43883.1"/>
    </source>
</evidence>
<dbReference type="InterPro" id="IPR003749">
    <property type="entry name" value="ThiS/MoaD-like"/>
</dbReference>
<dbReference type="PANTHER" id="PTHR38031">
    <property type="entry name" value="SULFUR CARRIER PROTEIN SLR0821-RELATED"/>
    <property type="match status" value="1"/>
</dbReference>
<name>A0A381VWA8_9ZZZZ</name>
<organism evidence="1">
    <name type="scientific">marine metagenome</name>
    <dbReference type="NCBI Taxonomy" id="408172"/>
    <lineage>
        <taxon>unclassified sequences</taxon>
        <taxon>metagenomes</taxon>
        <taxon>ecological metagenomes</taxon>
    </lineage>
</organism>
<dbReference type="InterPro" id="IPR054834">
    <property type="entry name" value="SAMP1_3"/>
</dbReference>
<dbReference type="Gene3D" id="3.10.20.30">
    <property type="match status" value="1"/>
</dbReference>
<accession>A0A381VWA8</accession>
<proteinExistence type="predicted"/>
<dbReference type="InterPro" id="IPR016155">
    <property type="entry name" value="Mopterin_synth/thiamin_S_b"/>
</dbReference>
<dbReference type="AlphaFoldDB" id="A0A381VWA8"/>
<evidence type="ECO:0008006" key="2">
    <source>
        <dbReference type="Google" id="ProtNLM"/>
    </source>
</evidence>
<sequence length="91" mass="9316">MAVTIRIPTTLRPLTGGQPEVEVEAGTVADALSALDAAHPGFSERILDEGGSLRRFVNVFVSDDDVRFLDGLATVVPDGGTVAIVPAVAGG</sequence>
<dbReference type="NCBIfam" id="NF041918">
    <property type="entry name" value="SAMP1"/>
    <property type="match status" value="1"/>
</dbReference>